<feature type="transmembrane region" description="Helical" evidence="9">
    <location>
        <begin position="306"/>
        <end position="327"/>
    </location>
</feature>
<feature type="domain" description="Zn(2)-C6 fungal-type" evidence="10">
    <location>
        <begin position="451"/>
        <end position="480"/>
    </location>
</feature>
<dbReference type="PANTHER" id="PTHR47782">
    <property type="entry name" value="ZN(II)2CYS6 TRANSCRIPTION FACTOR (EUROFUNG)-RELATED"/>
    <property type="match status" value="1"/>
</dbReference>
<keyword evidence="2" id="KW-0479">Metal-binding</keyword>
<evidence type="ECO:0000256" key="9">
    <source>
        <dbReference type="SAM" id="Phobius"/>
    </source>
</evidence>
<gene>
    <name evidence="11" type="ORF">FLONG3_1115</name>
</gene>
<keyword evidence="12" id="KW-1185">Reference proteome</keyword>
<reference evidence="11 12" key="1">
    <citation type="journal article" date="2018" name="PLoS Pathog.">
        <title>Evolution of structural diversity of trichothecenes, a family of toxins produced by plant pathogenic and entomopathogenic fungi.</title>
        <authorList>
            <person name="Proctor R.H."/>
            <person name="McCormick S.P."/>
            <person name="Kim H.S."/>
            <person name="Cardoza R.E."/>
            <person name="Stanley A.M."/>
            <person name="Lindo L."/>
            <person name="Kelly A."/>
            <person name="Brown D.W."/>
            <person name="Lee T."/>
            <person name="Vaughan M.M."/>
            <person name="Alexander N.J."/>
            <person name="Busman M."/>
            <person name="Gutierrez S."/>
        </authorList>
    </citation>
    <scope>NUCLEOTIDE SEQUENCE [LARGE SCALE GENOMIC DNA]</scope>
    <source>
        <strain evidence="11 12">NRRL 20695</strain>
    </source>
</reference>
<feature type="transmembrane region" description="Helical" evidence="9">
    <location>
        <begin position="72"/>
        <end position="92"/>
    </location>
</feature>
<dbReference type="Proteomes" id="UP000266234">
    <property type="component" value="Unassembled WGS sequence"/>
</dbReference>
<evidence type="ECO:0000256" key="1">
    <source>
        <dbReference type="ARBA" id="ARBA00004123"/>
    </source>
</evidence>
<proteinExistence type="predicted"/>
<evidence type="ECO:0000313" key="12">
    <source>
        <dbReference type="Proteomes" id="UP000266234"/>
    </source>
</evidence>
<dbReference type="PANTHER" id="PTHR47782:SF12">
    <property type="entry name" value="ZN(II)2CYS6 TRANSCRIPTION FACTOR (EUROFUNG)"/>
    <property type="match status" value="1"/>
</dbReference>
<comment type="caution">
    <text evidence="11">The sequence shown here is derived from an EMBL/GenBank/DDBJ whole genome shotgun (WGS) entry which is preliminary data.</text>
</comment>
<dbReference type="OrthoDB" id="25921at2759"/>
<dbReference type="InterPro" id="IPR052202">
    <property type="entry name" value="Yeast_MetPath_Reg"/>
</dbReference>
<dbReference type="GO" id="GO:0043565">
    <property type="term" value="F:sequence-specific DNA binding"/>
    <property type="evidence" value="ECO:0007669"/>
    <property type="project" value="TreeGrafter"/>
</dbReference>
<dbReference type="Pfam" id="PF04082">
    <property type="entry name" value="Fungal_trans"/>
    <property type="match status" value="1"/>
</dbReference>
<evidence type="ECO:0000256" key="6">
    <source>
        <dbReference type="ARBA" id="ARBA00023163"/>
    </source>
</evidence>
<dbReference type="PROSITE" id="PS00463">
    <property type="entry name" value="ZN2_CY6_FUNGAL_1"/>
    <property type="match status" value="1"/>
</dbReference>
<keyword evidence="4" id="KW-0805">Transcription regulation</keyword>
<keyword evidence="9" id="KW-0812">Transmembrane</keyword>
<evidence type="ECO:0000313" key="11">
    <source>
        <dbReference type="EMBL" id="RGP80774.1"/>
    </source>
</evidence>
<evidence type="ECO:0000259" key="10">
    <source>
        <dbReference type="PROSITE" id="PS50048"/>
    </source>
</evidence>
<keyword evidence="7" id="KW-0539">Nucleus</keyword>
<dbReference type="SUPFAM" id="SSF57701">
    <property type="entry name" value="Zn2/Cys6 DNA-binding domain"/>
    <property type="match status" value="1"/>
</dbReference>
<organism evidence="11 12">
    <name type="scientific">Fusarium longipes</name>
    <dbReference type="NCBI Taxonomy" id="694270"/>
    <lineage>
        <taxon>Eukaryota</taxon>
        <taxon>Fungi</taxon>
        <taxon>Dikarya</taxon>
        <taxon>Ascomycota</taxon>
        <taxon>Pezizomycotina</taxon>
        <taxon>Sordariomycetes</taxon>
        <taxon>Hypocreomycetidae</taxon>
        <taxon>Hypocreales</taxon>
        <taxon>Nectriaceae</taxon>
        <taxon>Fusarium</taxon>
    </lineage>
</organism>
<evidence type="ECO:0000256" key="3">
    <source>
        <dbReference type="ARBA" id="ARBA00022833"/>
    </source>
</evidence>
<keyword evidence="3" id="KW-0862">Zinc</keyword>
<dbReference type="EMBL" id="PXOG01000024">
    <property type="protein sequence ID" value="RGP80774.1"/>
    <property type="molecule type" value="Genomic_DNA"/>
</dbReference>
<feature type="transmembrane region" description="Helical" evidence="9">
    <location>
        <begin position="113"/>
        <end position="134"/>
    </location>
</feature>
<dbReference type="Pfam" id="PF00172">
    <property type="entry name" value="Zn_clus"/>
    <property type="match status" value="1"/>
</dbReference>
<dbReference type="InterPro" id="IPR001138">
    <property type="entry name" value="Zn2Cys6_DnaBD"/>
</dbReference>
<evidence type="ECO:0000256" key="8">
    <source>
        <dbReference type="SAM" id="Coils"/>
    </source>
</evidence>
<dbReference type="AlphaFoldDB" id="A0A395T7Q0"/>
<comment type="subcellular location">
    <subcellularLocation>
        <location evidence="1">Nucleus</location>
    </subcellularLocation>
</comment>
<name>A0A395T7Q0_9HYPO</name>
<feature type="transmembrane region" description="Helical" evidence="9">
    <location>
        <begin position="146"/>
        <end position="170"/>
    </location>
</feature>
<dbReference type="GO" id="GO:0045944">
    <property type="term" value="P:positive regulation of transcription by RNA polymerase II"/>
    <property type="evidence" value="ECO:0007669"/>
    <property type="project" value="TreeGrafter"/>
</dbReference>
<evidence type="ECO:0000256" key="7">
    <source>
        <dbReference type="ARBA" id="ARBA00023242"/>
    </source>
</evidence>
<dbReference type="SMART" id="SM00066">
    <property type="entry name" value="GAL4"/>
    <property type="match status" value="1"/>
</dbReference>
<keyword evidence="6" id="KW-0804">Transcription</keyword>
<dbReference type="InterPro" id="IPR007219">
    <property type="entry name" value="XnlR_reg_dom"/>
</dbReference>
<protein>
    <recommendedName>
        <fullName evidence="10">Zn(2)-C6 fungal-type domain-containing protein</fullName>
    </recommendedName>
</protein>
<evidence type="ECO:0000256" key="5">
    <source>
        <dbReference type="ARBA" id="ARBA00023125"/>
    </source>
</evidence>
<dbReference type="GO" id="GO:0005634">
    <property type="term" value="C:nucleus"/>
    <property type="evidence" value="ECO:0007669"/>
    <property type="project" value="UniProtKB-SubCell"/>
</dbReference>
<dbReference type="InterPro" id="IPR036864">
    <property type="entry name" value="Zn2-C6_fun-type_DNA-bd_sf"/>
</dbReference>
<keyword evidence="9" id="KW-0472">Membrane</keyword>
<keyword evidence="9" id="KW-1133">Transmembrane helix</keyword>
<dbReference type="GO" id="GO:0000981">
    <property type="term" value="F:DNA-binding transcription factor activity, RNA polymerase II-specific"/>
    <property type="evidence" value="ECO:0007669"/>
    <property type="project" value="InterPro"/>
</dbReference>
<feature type="transmembrane region" description="Helical" evidence="9">
    <location>
        <begin position="199"/>
        <end position="220"/>
    </location>
</feature>
<keyword evidence="5" id="KW-0238">DNA-binding</keyword>
<dbReference type="PROSITE" id="PS50048">
    <property type="entry name" value="ZN2_CY6_FUNGAL_2"/>
    <property type="match status" value="1"/>
</dbReference>
<dbReference type="CDD" id="cd12148">
    <property type="entry name" value="fungal_TF_MHR"/>
    <property type="match status" value="1"/>
</dbReference>
<feature type="transmembrane region" description="Helical" evidence="9">
    <location>
        <begin position="240"/>
        <end position="260"/>
    </location>
</feature>
<keyword evidence="8" id="KW-0175">Coiled coil</keyword>
<evidence type="ECO:0000256" key="4">
    <source>
        <dbReference type="ARBA" id="ARBA00023015"/>
    </source>
</evidence>
<dbReference type="CDD" id="cd00067">
    <property type="entry name" value="GAL4"/>
    <property type="match status" value="1"/>
</dbReference>
<accession>A0A395T7Q0</accession>
<evidence type="ECO:0000256" key="2">
    <source>
        <dbReference type="ARBA" id="ARBA00022723"/>
    </source>
</evidence>
<dbReference type="GO" id="GO:0008270">
    <property type="term" value="F:zinc ion binding"/>
    <property type="evidence" value="ECO:0007669"/>
    <property type="project" value="InterPro"/>
</dbReference>
<sequence>MGILFSRPGRETTALPPGAFPAGNISSINSSSIAPYLGSNTGLYSAPLPPIPFEWIVSPSTIDGSCPDGAQILTWFGVTEAIITVVAPLLAYRPFVHWISRGKFGRRGKNGIAIAWTTTFTFQLVASAIVAGIMGNTPGYESLNKLHIFTVFISRPRFHPVVVALLRCVVPVTRSREWDKTKIIKRSVDDRVEFPYTDAWITTSFSEFLLLLISAIFTGVTWHRLPSDSKAREYASDHVSFLSSTPGIMFLCMLAFVPVYKRYGEAYPIEGRRYETGRHWGVTISSDGRTRIGVKKDRRKSAIKRGANAVCATLLLAYISLVQWAYWTRFVEMTGVLFCPPKMIQSGAVWVAFTLAEDNSYIYAAHFGNAGIGSEIDMLIDKWIITHDLFPNFISNSYSSSKTSEMSATDDGELPAVFETISTGYDTHSDRDNTIDRIKSPRHGLKRISAACQRCRRRKQKCDGRHPVCGSCAAANVPCVPSDRLVVRPDKECECDHLRGQVERLKDRVNELQTRLTMQSRLPSEAMSQEKIQIHALERPEPDGSVASLERGYVGRMLLPTFRGTSVNGPSDTGFRSGPWQLWNGLSASDTPPTATSNTFNLHRDGIGLIDVFFDRRWPQYPVIHRPTFMEQHYIPYCNGQIRNRLSAFEVHMVLAIGASEKARISSDAPVSHQYFFEAAVRDLDSVLAAEDIDCVRCLSLLCLFGSNEPQSVNLWYTVGMALRLAVGIDMHREESLEQKGLLDVEMRKRLFWSLYTMDRSVSISLGRPLGIQDADITIPLPLVLSDDQLAGPPDRAIPNILPDVRDMSAFRHIVELRQINGAIYSALHSAGGANLETANLDVIRQQHYTRLNAWLLSAPRYLAPLSMYQTPEWFQIAYHQAVINLHRPSHASPVSSADAIRLCADSSISLISCYNALYAKNKIIYTFVALDSLFLAAVTMLYSIRASSVVRHELTREVVESNIETCVRLVSKISHGNPVGERSTQIIRRLGNATLAVFDNSSYAEADIDTEFMSWFGVKSQNPVRPEYPTPSIDTAWNDLFEHGYDLNSFQNGHLLL</sequence>
<feature type="coiled-coil region" evidence="8">
    <location>
        <begin position="495"/>
        <end position="522"/>
    </location>
</feature>
<dbReference type="GO" id="GO:0006351">
    <property type="term" value="P:DNA-templated transcription"/>
    <property type="evidence" value="ECO:0007669"/>
    <property type="project" value="InterPro"/>
</dbReference>
<dbReference type="Gene3D" id="4.10.240.10">
    <property type="entry name" value="Zn(2)-C6 fungal-type DNA-binding domain"/>
    <property type="match status" value="1"/>
</dbReference>
<dbReference type="SMART" id="SM00906">
    <property type="entry name" value="Fungal_trans"/>
    <property type="match status" value="1"/>
</dbReference>